<accession>A0A4Q1D5H2</accession>
<reference evidence="3 4" key="1">
    <citation type="submission" date="2019-01" db="EMBL/GenBank/DDBJ databases">
        <title>Filimonas sp. strain TTM-71.</title>
        <authorList>
            <person name="Chen W.-M."/>
        </authorList>
    </citation>
    <scope>NUCLEOTIDE SEQUENCE [LARGE SCALE GENOMIC DNA]</scope>
    <source>
        <strain evidence="3 4">TTM-71</strain>
    </source>
</reference>
<keyword evidence="2" id="KW-0732">Signal</keyword>
<dbReference type="Proteomes" id="UP000290545">
    <property type="component" value="Unassembled WGS sequence"/>
</dbReference>
<dbReference type="RefSeq" id="WP_129003684.1">
    <property type="nucleotide sequence ID" value="NZ_SDHZ01000002.1"/>
</dbReference>
<proteinExistence type="predicted"/>
<evidence type="ECO:0000256" key="2">
    <source>
        <dbReference type="SAM" id="SignalP"/>
    </source>
</evidence>
<organism evidence="3 4">
    <name type="scientific">Filimonas effusa</name>
    <dbReference type="NCBI Taxonomy" id="2508721"/>
    <lineage>
        <taxon>Bacteria</taxon>
        <taxon>Pseudomonadati</taxon>
        <taxon>Bacteroidota</taxon>
        <taxon>Chitinophagia</taxon>
        <taxon>Chitinophagales</taxon>
        <taxon>Chitinophagaceae</taxon>
        <taxon>Filimonas</taxon>
    </lineage>
</organism>
<dbReference type="AlphaFoldDB" id="A0A4Q1D5H2"/>
<evidence type="ECO:0000256" key="1">
    <source>
        <dbReference type="SAM" id="Coils"/>
    </source>
</evidence>
<feature type="signal peptide" evidence="2">
    <location>
        <begin position="1"/>
        <end position="21"/>
    </location>
</feature>
<dbReference type="EMBL" id="SDHZ01000002">
    <property type="protein sequence ID" value="RXK82901.1"/>
    <property type="molecule type" value="Genomic_DNA"/>
</dbReference>
<feature type="coiled-coil region" evidence="1">
    <location>
        <begin position="337"/>
        <end position="364"/>
    </location>
</feature>
<gene>
    <name evidence="3" type="ORF">ESB13_12290</name>
</gene>
<evidence type="ECO:0008006" key="5">
    <source>
        <dbReference type="Google" id="ProtNLM"/>
    </source>
</evidence>
<feature type="chain" id="PRO_5020603712" description="Tail fiber domain-containing protein" evidence="2">
    <location>
        <begin position="22"/>
        <end position="367"/>
    </location>
</feature>
<evidence type="ECO:0000313" key="4">
    <source>
        <dbReference type="Proteomes" id="UP000290545"/>
    </source>
</evidence>
<comment type="caution">
    <text evidence="3">The sequence shown here is derived from an EMBL/GenBank/DDBJ whole genome shotgun (WGS) entry which is preliminary data.</text>
</comment>
<sequence>MKKMFGLVFLSIAFYTSFSQTGETLQTVTERGSVITSGNESKDFITLEGTYSDNISKNISWKDMFAITGKIRNIYRAETKTTDFVFSHLYNNGYQTADLLTLKGNGDVGIGTTSPAYKLDVNGSANVSGILMQGGNEVWHKGNLIPVISGSNPTLDFNTVNPGIDQGGIFRFDPAPNNNPYGYNPGEPRSNSVFQQGNYARGFQIVGGDYNQPNRAFFRTGADGWKQWNEIWHSGNFNPSSYLSLSGGSVTGSVNIGTTAEQRELNVNGNIKTRKIKVTQLNWADYVFDSSYQLPSLSHVETFITENKHLPGVPSATEVKKDGLDLGDNQVVLLKKIEELTLYIIQQNKEITELKKRVSDIEVKQPE</sequence>
<evidence type="ECO:0000313" key="3">
    <source>
        <dbReference type="EMBL" id="RXK82901.1"/>
    </source>
</evidence>
<keyword evidence="4" id="KW-1185">Reference proteome</keyword>
<name>A0A4Q1D5H2_9BACT</name>
<dbReference type="OrthoDB" id="651162at2"/>
<protein>
    <recommendedName>
        <fullName evidence="5">Tail fiber domain-containing protein</fullName>
    </recommendedName>
</protein>
<keyword evidence="1" id="KW-0175">Coiled coil</keyword>